<name>A0A0A9BU36_ARUDO</name>
<organism evidence="1">
    <name type="scientific">Arundo donax</name>
    <name type="common">Giant reed</name>
    <name type="synonym">Donax arundinaceus</name>
    <dbReference type="NCBI Taxonomy" id="35708"/>
    <lineage>
        <taxon>Eukaryota</taxon>
        <taxon>Viridiplantae</taxon>
        <taxon>Streptophyta</taxon>
        <taxon>Embryophyta</taxon>
        <taxon>Tracheophyta</taxon>
        <taxon>Spermatophyta</taxon>
        <taxon>Magnoliopsida</taxon>
        <taxon>Liliopsida</taxon>
        <taxon>Poales</taxon>
        <taxon>Poaceae</taxon>
        <taxon>PACMAD clade</taxon>
        <taxon>Arundinoideae</taxon>
        <taxon>Arundineae</taxon>
        <taxon>Arundo</taxon>
    </lineage>
</organism>
<proteinExistence type="predicted"/>
<evidence type="ECO:0000313" key="1">
    <source>
        <dbReference type="EMBL" id="JAD65703.1"/>
    </source>
</evidence>
<dbReference type="AlphaFoldDB" id="A0A0A9BU36"/>
<dbReference type="EMBL" id="GBRH01232192">
    <property type="protein sequence ID" value="JAD65703.1"/>
    <property type="molecule type" value="Transcribed_RNA"/>
</dbReference>
<protein>
    <submittedName>
        <fullName evidence="1">Uncharacterized protein</fullName>
    </submittedName>
</protein>
<reference evidence="1" key="2">
    <citation type="journal article" date="2015" name="Data Brief">
        <title>Shoot transcriptome of the giant reed, Arundo donax.</title>
        <authorList>
            <person name="Barrero R.A."/>
            <person name="Guerrero F.D."/>
            <person name="Moolhuijzen P."/>
            <person name="Goolsby J.A."/>
            <person name="Tidwell J."/>
            <person name="Bellgard S.E."/>
            <person name="Bellgard M.I."/>
        </authorList>
    </citation>
    <scope>NUCLEOTIDE SEQUENCE</scope>
    <source>
        <tissue evidence="1">Shoot tissue taken approximately 20 cm above the soil surface</tissue>
    </source>
</reference>
<sequence>MSFRNPVLHILYCKFFAIANIMLPRNVLHDNHIPLWYIIVTRPQLRLWR</sequence>
<reference evidence="1" key="1">
    <citation type="submission" date="2014-09" db="EMBL/GenBank/DDBJ databases">
        <authorList>
            <person name="Magalhaes I.L.F."/>
            <person name="Oliveira U."/>
            <person name="Santos F.R."/>
            <person name="Vidigal T.H.D.A."/>
            <person name="Brescovit A.D."/>
            <person name="Santos A.J."/>
        </authorList>
    </citation>
    <scope>NUCLEOTIDE SEQUENCE</scope>
    <source>
        <tissue evidence="1">Shoot tissue taken approximately 20 cm above the soil surface</tissue>
    </source>
</reference>
<accession>A0A0A9BU36</accession>